<feature type="domain" description="Pesticin C-terminal" evidence="4">
    <location>
        <begin position="316"/>
        <end position="391"/>
    </location>
</feature>
<dbReference type="InterPro" id="IPR031922">
    <property type="entry name" value="Pesticin_C"/>
</dbReference>
<feature type="compositionally biased region" description="Low complexity" evidence="3">
    <location>
        <begin position="240"/>
        <end position="264"/>
    </location>
</feature>
<evidence type="ECO:0000313" key="6">
    <source>
        <dbReference type="Proteomes" id="UP000023152"/>
    </source>
</evidence>
<dbReference type="AlphaFoldDB" id="X6NMN3"/>
<dbReference type="GO" id="GO:0003796">
    <property type="term" value="F:lysozyme activity"/>
    <property type="evidence" value="ECO:0007669"/>
    <property type="project" value="InterPro"/>
</dbReference>
<sequence>MKTPDDFKRKENTDDPSRKDEKEWKESRERESGTVQPSAVSPEAGERTDKDTTRASSGSDFTRSEKDEKKRDLPSKQEEKRDIETRQEEQRERQKEREKERGEKVIEEREDRERGQEERERERERGSKPKESTVGSTAENVKEAFGKNDKEKEVGPGMTQSDRNDRRDLKEKNEKKTSAPSDPTKGVRDPKSYHDMTHRDERRDVEERSSERERKMEVPKTRGFPETERKKDVSETEMKQPSQQQQQQGQVASESKTEESAAASRSKNDQLSFSKDISNEKFDSFKQKCGNGSLDNKDLPTRHCFTFLIEGREQEDSPFHSRKIHLPPNSGVTIGRGYDLGQTSTEKFLKMMNKIGVSRNVVDVLKPAVGKTKDEAKTEFDLLQKNPILARDILTKEQQRLLFCEHAKEHEEMVTSKCKQGWNVDFSRLHPLMQDILFDLCFRDDLHPSKQSALRSYVEKNNLNGLYKVMQNKEMWEEVPADRFQKRCEYLEMHIRR</sequence>
<evidence type="ECO:0000256" key="3">
    <source>
        <dbReference type="SAM" id="MobiDB-lite"/>
    </source>
</evidence>
<evidence type="ECO:0000256" key="2">
    <source>
        <dbReference type="ARBA" id="ARBA00022638"/>
    </source>
</evidence>
<feature type="region of interest" description="Disordered" evidence="3">
    <location>
        <begin position="1"/>
        <end position="275"/>
    </location>
</feature>
<feature type="compositionally biased region" description="Basic and acidic residues" evidence="3">
    <location>
        <begin position="162"/>
        <end position="177"/>
    </location>
</feature>
<keyword evidence="2" id="KW-0081">Bacteriolytic enzyme</keyword>
<dbReference type="EMBL" id="ASPP01007406">
    <property type="protein sequence ID" value="ETO27193.1"/>
    <property type="molecule type" value="Genomic_DNA"/>
</dbReference>
<evidence type="ECO:0000313" key="5">
    <source>
        <dbReference type="EMBL" id="ETO27193.1"/>
    </source>
</evidence>
<name>X6NMN3_RETFI</name>
<dbReference type="Proteomes" id="UP000023152">
    <property type="component" value="Unassembled WGS sequence"/>
</dbReference>
<dbReference type="GO" id="GO:0042742">
    <property type="term" value="P:defense response to bacterium"/>
    <property type="evidence" value="ECO:0007669"/>
    <property type="project" value="UniProtKB-KW"/>
</dbReference>
<keyword evidence="1" id="KW-0929">Antimicrobial</keyword>
<dbReference type="InterPro" id="IPR023347">
    <property type="entry name" value="Lysozyme_dom_sf"/>
</dbReference>
<accession>X6NMN3</accession>
<dbReference type="GO" id="GO:0031640">
    <property type="term" value="P:killing of cells of another organism"/>
    <property type="evidence" value="ECO:0007669"/>
    <property type="project" value="UniProtKB-KW"/>
</dbReference>
<gene>
    <name evidence="5" type="ORF">RFI_09941</name>
</gene>
<reference evidence="5 6" key="1">
    <citation type="journal article" date="2013" name="Curr. Biol.">
        <title>The Genome of the Foraminiferan Reticulomyxa filosa.</title>
        <authorList>
            <person name="Glockner G."/>
            <person name="Hulsmann N."/>
            <person name="Schleicher M."/>
            <person name="Noegel A.A."/>
            <person name="Eichinger L."/>
            <person name="Gallinger C."/>
            <person name="Pawlowski J."/>
            <person name="Sierra R."/>
            <person name="Euteneuer U."/>
            <person name="Pillet L."/>
            <person name="Moustafa A."/>
            <person name="Platzer M."/>
            <person name="Groth M."/>
            <person name="Szafranski K."/>
            <person name="Schliwa M."/>
        </authorList>
    </citation>
    <scope>NUCLEOTIDE SEQUENCE [LARGE SCALE GENOMIC DNA]</scope>
</reference>
<keyword evidence="6" id="KW-1185">Reference proteome</keyword>
<dbReference type="Gene3D" id="1.10.530.40">
    <property type="match status" value="1"/>
</dbReference>
<feature type="compositionally biased region" description="Basic and acidic residues" evidence="3">
    <location>
        <begin position="140"/>
        <end position="154"/>
    </location>
</feature>
<dbReference type="Pfam" id="PF16754">
    <property type="entry name" value="Pesticin"/>
    <property type="match status" value="1"/>
</dbReference>
<feature type="compositionally biased region" description="Basic and acidic residues" evidence="3">
    <location>
        <begin position="1"/>
        <end position="32"/>
    </location>
</feature>
<protein>
    <recommendedName>
        <fullName evidence="4">Pesticin C-terminal domain-containing protein</fullName>
    </recommendedName>
</protein>
<evidence type="ECO:0000256" key="1">
    <source>
        <dbReference type="ARBA" id="ARBA00022529"/>
    </source>
</evidence>
<dbReference type="OrthoDB" id="5981450at2759"/>
<evidence type="ECO:0000259" key="4">
    <source>
        <dbReference type="Pfam" id="PF16754"/>
    </source>
</evidence>
<comment type="caution">
    <text evidence="5">The sequence shown here is derived from an EMBL/GenBank/DDBJ whole genome shotgun (WGS) entry which is preliminary data.</text>
</comment>
<feature type="compositionally biased region" description="Basic and acidic residues" evidence="3">
    <location>
        <begin position="62"/>
        <end position="131"/>
    </location>
</feature>
<proteinExistence type="predicted"/>
<feature type="compositionally biased region" description="Basic and acidic residues" evidence="3">
    <location>
        <begin position="185"/>
        <end position="238"/>
    </location>
</feature>
<feature type="compositionally biased region" description="Basic and acidic residues" evidence="3">
    <location>
        <begin position="44"/>
        <end position="53"/>
    </location>
</feature>
<organism evidence="5 6">
    <name type="scientific">Reticulomyxa filosa</name>
    <dbReference type="NCBI Taxonomy" id="46433"/>
    <lineage>
        <taxon>Eukaryota</taxon>
        <taxon>Sar</taxon>
        <taxon>Rhizaria</taxon>
        <taxon>Retaria</taxon>
        <taxon>Foraminifera</taxon>
        <taxon>Monothalamids</taxon>
        <taxon>Reticulomyxidae</taxon>
        <taxon>Reticulomyxa</taxon>
    </lineage>
</organism>